<keyword evidence="3" id="KW-1185">Reference proteome</keyword>
<keyword evidence="2" id="KW-0808">Transferase</keyword>
<name>G8LSM2_ACECE</name>
<reference evidence="3" key="1">
    <citation type="submission" date="2011-12" db="EMBL/GenBank/DDBJ databases">
        <title>Complete sequence of Clostridium clariflavum DSM 19732.</title>
        <authorList>
            <consortium name="US DOE Joint Genome Institute"/>
            <person name="Lucas S."/>
            <person name="Han J."/>
            <person name="Lapidus A."/>
            <person name="Cheng J.-F."/>
            <person name="Goodwin L."/>
            <person name="Pitluck S."/>
            <person name="Peters L."/>
            <person name="Teshima H."/>
            <person name="Detter J.C."/>
            <person name="Han C."/>
            <person name="Tapia R."/>
            <person name="Land M."/>
            <person name="Hauser L."/>
            <person name="Kyrpides N."/>
            <person name="Ivanova N."/>
            <person name="Pagani I."/>
            <person name="Kitzmiller T."/>
            <person name="Lynd L."/>
            <person name="Izquierdo J."/>
            <person name="Woyke T."/>
        </authorList>
    </citation>
    <scope>NUCLEOTIDE SEQUENCE [LARGE SCALE GENOMIC DNA]</scope>
    <source>
        <strain evidence="3">DSM 19732 / NBRC 101661 / EBR45</strain>
    </source>
</reference>
<proteinExistence type="predicted"/>
<feature type="domain" description="Polysaccharide pyruvyl transferase" evidence="1">
    <location>
        <begin position="16"/>
        <end position="306"/>
    </location>
</feature>
<gene>
    <name evidence="2" type="ordered locus">Clocl_2825</name>
</gene>
<accession>G8LSM2</accession>
<evidence type="ECO:0000313" key="3">
    <source>
        <dbReference type="Proteomes" id="UP000005435"/>
    </source>
</evidence>
<evidence type="ECO:0000259" key="1">
    <source>
        <dbReference type="Pfam" id="PF04230"/>
    </source>
</evidence>
<reference evidence="2 3" key="2">
    <citation type="journal article" date="2012" name="Stand. Genomic Sci.">
        <title>Complete Genome Sequence of Clostridium clariflavum DSM 19732.</title>
        <authorList>
            <person name="Izquierdo J.A."/>
            <person name="Goodwin L."/>
            <person name="Davenport K.W."/>
            <person name="Teshima H."/>
            <person name="Bruce D."/>
            <person name="Detter C."/>
            <person name="Tapia R."/>
            <person name="Han S."/>
            <person name="Land M."/>
            <person name="Hauser L."/>
            <person name="Jeffries C.D."/>
            <person name="Han J."/>
            <person name="Pitluck S."/>
            <person name="Nolan M."/>
            <person name="Chen A."/>
            <person name="Huntemann M."/>
            <person name="Mavromatis K."/>
            <person name="Mikhailova N."/>
            <person name="Liolios K."/>
            <person name="Woyke T."/>
            <person name="Lynd L.R."/>
        </authorList>
    </citation>
    <scope>NUCLEOTIDE SEQUENCE [LARGE SCALE GENOMIC DNA]</scope>
    <source>
        <strain evidence="3">DSM 19732 / NBRC 101661 / EBR45</strain>
    </source>
</reference>
<dbReference type="Proteomes" id="UP000005435">
    <property type="component" value="Chromosome"/>
</dbReference>
<dbReference type="KEGG" id="ccl:Clocl_2825"/>
<dbReference type="EMBL" id="CP003065">
    <property type="protein sequence ID" value="AEV69374.1"/>
    <property type="molecule type" value="Genomic_DNA"/>
</dbReference>
<dbReference type="InterPro" id="IPR007345">
    <property type="entry name" value="Polysacch_pyruvyl_Trfase"/>
</dbReference>
<dbReference type="HOGENOM" id="CLU_025617_1_0_9"/>
<organism evidence="2 3">
    <name type="scientific">Acetivibrio clariflavus (strain DSM 19732 / NBRC 101661 / EBR45)</name>
    <name type="common">Clostridium clariflavum</name>
    <dbReference type="NCBI Taxonomy" id="720554"/>
    <lineage>
        <taxon>Bacteria</taxon>
        <taxon>Bacillati</taxon>
        <taxon>Bacillota</taxon>
        <taxon>Clostridia</taxon>
        <taxon>Eubacteriales</taxon>
        <taxon>Oscillospiraceae</taxon>
        <taxon>Acetivibrio</taxon>
    </lineage>
</organism>
<evidence type="ECO:0000313" key="2">
    <source>
        <dbReference type="EMBL" id="AEV69374.1"/>
    </source>
</evidence>
<protein>
    <submittedName>
        <fullName evidence="2">Polysaccharide pyruvyl transferase</fullName>
    </submittedName>
</protein>
<sequence>MANKKIAIITMHNVKNYGSALQTLATQKKFESLGYIVEIIDFVRPDLSEKNILNTYTMKDSGIKKKIKQLIYIPTMKRWNKVFNSFLKENINLSEHTYYTSEDFEKYPIKADVFCTGSDQVWNSKWNKGFIPQYFLDFAPENSLKISYASSFGKDKLDDWEKDMTKKLLERYSAISVREISGLDILSDLGISFGKFIIDPTLAMPYEFWKQYIKPVKIKEPYLLVYQLNTNKQFDNYVKKLSKRKGLKLVRFCRRYDQVFQSGKSLLIPEVTDFISYIANAELVVTDSFHATAFSANLNTNFIAIYPPEFSGRLSSFLSLVKLESRKLESFEDFDIADKKIDFSEVNKILEREREKVDNYLKEALMSLKENRSAYI</sequence>
<dbReference type="AlphaFoldDB" id="G8LSM2"/>
<dbReference type="eggNOG" id="COG2327">
    <property type="taxonomic scope" value="Bacteria"/>
</dbReference>
<dbReference type="STRING" id="720554.Clocl_2825"/>
<dbReference type="Pfam" id="PF04230">
    <property type="entry name" value="PS_pyruv_trans"/>
    <property type="match status" value="1"/>
</dbReference>
<dbReference type="OrthoDB" id="9799278at2"/>
<dbReference type="RefSeq" id="WP_014255923.1">
    <property type="nucleotide sequence ID" value="NC_016627.1"/>
</dbReference>
<dbReference type="GO" id="GO:0016740">
    <property type="term" value="F:transferase activity"/>
    <property type="evidence" value="ECO:0007669"/>
    <property type="project" value="UniProtKB-KW"/>
</dbReference>